<evidence type="ECO:0000313" key="2">
    <source>
        <dbReference type="Proteomes" id="UP000051085"/>
    </source>
</evidence>
<organism evidence="1 2">
    <name type="scientific">Limosilactobacillus pontis DSM 8475</name>
    <dbReference type="NCBI Taxonomy" id="1423794"/>
    <lineage>
        <taxon>Bacteria</taxon>
        <taxon>Bacillati</taxon>
        <taxon>Bacillota</taxon>
        <taxon>Bacilli</taxon>
        <taxon>Lactobacillales</taxon>
        <taxon>Lactobacillaceae</taxon>
        <taxon>Limosilactobacillus</taxon>
    </lineage>
</organism>
<reference evidence="1 2" key="1">
    <citation type="journal article" date="2015" name="Genome Announc.">
        <title>Expanding the biotechnology potential of lactobacilli through comparative genomics of 213 strains and associated genera.</title>
        <authorList>
            <person name="Sun Z."/>
            <person name="Harris H.M."/>
            <person name="McCann A."/>
            <person name="Guo C."/>
            <person name="Argimon S."/>
            <person name="Zhang W."/>
            <person name="Yang X."/>
            <person name="Jeffery I.B."/>
            <person name="Cooney J.C."/>
            <person name="Kagawa T.F."/>
            <person name="Liu W."/>
            <person name="Song Y."/>
            <person name="Salvetti E."/>
            <person name="Wrobel A."/>
            <person name="Rasinkangas P."/>
            <person name="Parkhill J."/>
            <person name="Rea M.C."/>
            <person name="O'Sullivan O."/>
            <person name="Ritari J."/>
            <person name="Douillard F.P."/>
            <person name="Paul Ross R."/>
            <person name="Yang R."/>
            <person name="Briner A.E."/>
            <person name="Felis G.E."/>
            <person name="de Vos W.M."/>
            <person name="Barrangou R."/>
            <person name="Klaenhammer T.R."/>
            <person name="Caufield P.W."/>
            <person name="Cui Y."/>
            <person name="Zhang H."/>
            <person name="O'Toole P.W."/>
        </authorList>
    </citation>
    <scope>NUCLEOTIDE SEQUENCE [LARGE SCALE GENOMIC DNA]</scope>
    <source>
        <strain evidence="1 2">DSM 8475</strain>
    </source>
</reference>
<accession>A0A922PTM8</accession>
<dbReference type="Proteomes" id="UP000051085">
    <property type="component" value="Unassembled WGS sequence"/>
</dbReference>
<comment type="caution">
    <text evidence="1">The sequence shown here is derived from an EMBL/GenBank/DDBJ whole genome shotgun (WGS) entry which is preliminary data.</text>
</comment>
<dbReference type="RefSeq" id="WP_057808249.1">
    <property type="nucleotide sequence ID" value="NZ_AZGO01000065.1"/>
</dbReference>
<proteinExistence type="predicted"/>
<dbReference type="EMBL" id="AZGO01000065">
    <property type="protein sequence ID" value="KRM35347.1"/>
    <property type="molecule type" value="Genomic_DNA"/>
</dbReference>
<sequence>MLVHYRKDYQKIAMGLLSLLPELRDEQRFNDELNWALTAGDSVYLWKDQEDNHFIAVVILKVGDDYVLLRRLSFTPSERSGHNVYALLTAIHEQYPDRRLMGTLDTQPLITSWGKANE</sequence>
<dbReference type="AlphaFoldDB" id="A0A922PTM8"/>
<evidence type="ECO:0000313" key="1">
    <source>
        <dbReference type="EMBL" id="KRM35347.1"/>
    </source>
</evidence>
<dbReference type="GeneID" id="87978721"/>
<name>A0A922PTM8_9LACO</name>
<protein>
    <recommendedName>
        <fullName evidence="3">Reductase</fullName>
    </recommendedName>
</protein>
<evidence type="ECO:0008006" key="3">
    <source>
        <dbReference type="Google" id="ProtNLM"/>
    </source>
</evidence>
<gene>
    <name evidence="1" type="ORF">FD34_GL000859</name>
</gene>